<name>A0A1J4JHM6_9EUKA</name>
<accession>A0A1J4JHM6</accession>
<reference evidence="4" key="1">
    <citation type="submission" date="2016-10" db="EMBL/GenBank/DDBJ databases">
        <authorList>
            <person name="Benchimol M."/>
            <person name="Almeida L.G."/>
            <person name="Vasconcelos A.T."/>
            <person name="Perreira-Neves A."/>
            <person name="Rosa I.A."/>
            <person name="Tasca T."/>
            <person name="Bogo M.R."/>
            <person name="de Souza W."/>
        </authorList>
    </citation>
    <scope>NUCLEOTIDE SEQUENCE [LARGE SCALE GENOMIC DNA]</scope>
    <source>
        <strain evidence="4">K</strain>
    </source>
</reference>
<proteinExistence type="predicted"/>
<dbReference type="SMART" id="SM00741">
    <property type="entry name" value="SapB"/>
    <property type="match status" value="2"/>
</dbReference>
<dbReference type="PROSITE" id="PS50015">
    <property type="entry name" value="SAP_B"/>
    <property type="match status" value="2"/>
</dbReference>
<protein>
    <recommendedName>
        <fullName evidence="3">Saposin B-type domain-containing protein</fullName>
    </recommendedName>
</protein>
<organism evidence="4 5">
    <name type="scientific">Tritrichomonas foetus</name>
    <dbReference type="NCBI Taxonomy" id="1144522"/>
    <lineage>
        <taxon>Eukaryota</taxon>
        <taxon>Metamonada</taxon>
        <taxon>Parabasalia</taxon>
        <taxon>Tritrichomonadida</taxon>
        <taxon>Tritrichomonadidae</taxon>
        <taxon>Tritrichomonas</taxon>
    </lineage>
</organism>
<evidence type="ECO:0000256" key="1">
    <source>
        <dbReference type="ARBA" id="ARBA00023157"/>
    </source>
</evidence>
<feature type="chain" id="PRO_5012837069" description="Saposin B-type domain-containing protein" evidence="2">
    <location>
        <begin position="18"/>
        <end position="201"/>
    </location>
</feature>
<dbReference type="EMBL" id="MLAK01001145">
    <property type="protein sequence ID" value="OHS96989.1"/>
    <property type="molecule type" value="Genomic_DNA"/>
</dbReference>
<evidence type="ECO:0000313" key="4">
    <source>
        <dbReference type="EMBL" id="OHS96989.1"/>
    </source>
</evidence>
<feature type="domain" description="Saposin B-type" evidence="3">
    <location>
        <begin position="126"/>
        <end position="201"/>
    </location>
</feature>
<keyword evidence="2" id="KW-0732">Signal</keyword>
<comment type="caution">
    <text evidence="4">The sequence shown here is derived from an EMBL/GenBank/DDBJ whole genome shotgun (WGS) entry which is preliminary data.</text>
</comment>
<dbReference type="InterPro" id="IPR011001">
    <property type="entry name" value="Saposin-like"/>
</dbReference>
<sequence length="201" mass="22743">MISLLFLLTASLEGNQTFPVTNFLKSNKACAVCKSLTEDIESFINNNVLHDVIQSTLLKKCNSLDGFAQITCTYLVKEKLDDLIENAHYGVKACIKLKLCSKKQIQSNEIPRIPKARIIKPNAKPLKTDCSLCEMLVQYGLEVHLKKGAEPFYNHFQEQCQKIPQFQAKCHLFTLEVLTKIGTHLKEQTSAFEICVYAKQC</sequence>
<dbReference type="VEuPathDB" id="TrichDB:TRFO_36885"/>
<evidence type="ECO:0000256" key="2">
    <source>
        <dbReference type="SAM" id="SignalP"/>
    </source>
</evidence>
<dbReference type="RefSeq" id="XP_068350126.1">
    <property type="nucleotide sequence ID" value="XM_068511102.1"/>
</dbReference>
<keyword evidence="1" id="KW-1015">Disulfide bond</keyword>
<evidence type="ECO:0000259" key="3">
    <source>
        <dbReference type="PROSITE" id="PS50015"/>
    </source>
</evidence>
<dbReference type="InterPro" id="IPR008139">
    <property type="entry name" value="SaposinB_dom"/>
</dbReference>
<dbReference type="SUPFAM" id="SSF47862">
    <property type="entry name" value="Saposin"/>
    <property type="match status" value="2"/>
</dbReference>
<dbReference type="Gene3D" id="1.10.225.10">
    <property type="entry name" value="Saposin-like"/>
    <property type="match status" value="2"/>
</dbReference>
<keyword evidence="5" id="KW-1185">Reference proteome</keyword>
<feature type="signal peptide" evidence="2">
    <location>
        <begin position="1"/>
        <end position="17"/>
    </location>
</feature>
<dbReference type="Proteomes" id="UP000179807">
    <property type="component" value="Unassembled WGS sequence"/>
</dbReference>
<dbReference type="GeneID" id="94845806"/>
<gene>
    <name evidence="4" type="ORF">TRFO_36885</name>
</gene>
<feature type="domain" description="Saposin B-type" evidence="3">
    <location>
        <begin position="26"/>
        <end position="104"/>
    </location>
</feature>
<evidence type="ECO:0000313" key="5">
    <source>
        <dbReference type="Proteomes" id="UP000179807"/>
    </source>
</evidence>
<dbReference type="AlphaFoldDB" id="A0A1J4JHM6"/>